<comment type="caution">
    <text evidence="2">The sequence shown here is derived from an EMBL/GenBank/DDBJ whole genome shotgun (WGS) entry which is preliminary data.</text>
</comment>
<sequence length="298" mass="31251">GGLVPGARRGGRPAGLAAARRSTEEDKRRQSREYVVYSSDEECLDDGPDADDGSRHSGDGWDDDCAPLVDCDCAETDRPAPPGVDASERSAATVGDPLLLLARGPPPARVSFRTDLHQPARRRSVSFDGSSSAPSSAPSASLLRRPRYRVDATLMRRQLYALGGVPRMSDDVSIDVDDLLSSASGGDESIDPDDLLKSESSVTVDGPAPESEPEREEAGYGGGADPGLDRSEGGSAGVGGGVPPAFGGLYRDIDRGRGTGGEEDAPADARQSPRGGRRRAGRVQFVNRSQFEAVVMNS</sequence>
<keyword evidence="3" id="KW-1185">Reference proteome</keyword>
<gene>
    <name evidence="2" type="ORF">THAOC_34065</name>
</gene>
<reference evidence="2 3" key="1">
    <citation type="journal article" date="2012" name="Genome Biol.">
        <title>Genome and low-iron response of an oceanic diatom adapted to chronic iron limitation.</title>
        <authorList>
            <person name="Lommer M."/>
            <person name="Specht M."/>
            <person name="Roy A.S."/>
            <person name="Kraemer L."/>
            <person name="Andreson R."/>
            <person name="Gutowska M.A."/>
            <person name="Wolf J."/>
            <person name="Bergner S.V."/>
            <person name="Schilhabel M.B."/>
            <person name="Klostermeier U.C."/>
            <person name="Beiko R.G."/>
            <person name="Rosenstiel P."/>
            <person name="Hippler M."/>
            <person name="Laroche J."/>
        </authorList>
    </citation>
    <scope>NUCLEOTIDE SEQUENCE [LARGE SCALE GENOMIC DNA]</scope>
    <source>
        <strain evidence="2 3">CCMP1005</strain>
    </source>
</reference>
<feature type="region of interest" description="Disordered" evidence="1">
    <location>
        <begin position="1"/>
        <end position="62"/>
    </location>
</feature>
<accession>K0RDX6</accession>
<feature type="region of interest" description="Disordered" evidence="1">
    <location>
        <begin position="178"/>
        <end position="283"/>
    </location>
</feature>
<feature type="region of interest" description="Disordered" evidence="1">
    <location>
        <begin position="75"/>
        <end position="148"/>
    </location>
</feature>
<evidence type="ECO:0000313" key="2">
    <source>
        <dbReference type="EMBL" id="EJK47231.1"/>
    </source>
</evidence>
<protein>
    <submittedName>
        <fullName evidence="2">Uncharacterized protein</fullName>
    </submittedName>
</protein>
<organism evidence="2 3">
    <name type="scientific">Thalassiosira oceanica</name>
    <name type="common">Marine diatom</name>
    <dbReference type="NCBI Taxonomy" id="159749"/>
    <lineage>
        <taxon>Eukaryota</taxon>
        <taxon>Sar</taxon>
        <taxon>Stramenopiles</taxon>
        <taxon>Ochrophyta</taxon>
        <taxon>Bacillariophyta</taxon>
        <taxon>Coscinodiscophyceae</taxon>
        <taxon>Thalassiosirophycidae</taxon>
        <taxon>Thalassiosirales</taxon>
        <taxon>Thalassiosiraceae</taxon>
        <taxon>Thalassiosira</taxon>
    </lineage>
</organism>
<feature type="compositionally biased region" description="Basic and acidic residues" evidence="1">
    <location>
        <begin position="21"/>
        <end position="32"/>
    </location>
</feature>
<evidence type="ECO:0000256" key="1">
    <source>
        <dbReference type="SAM" id="MobiDB-lite"/>
    </source>
</evidence>
<feature type="non-terminal residue" evidence="2">
    <location>
        <position position="1"/>
    </location>
</feature>
<proteinExistence type="predicted"/>
<dbReference type="AlphaFoldDB" id="K0RDX6"/>
<evidence type="ECO:0000313" key="3">
    <source>
        <dbReference type="Proteomes" id="UP000266841"/>
    </source>
</evidence>
<name>K0RDX6_THAOC</name>
<feature type="compositionally biased region" description="Low complexity" evidence="1">
    <location>
        <begin position="130"/>
        <end position="143"/>
    </location>
</feature>
<dbReference type="Proteomes" id="UP000266841">
    <property type="component" value="Unassembled WGS sequence"/>
</dbReference>
<feature type="compositionally biased region" description="Acidic residues" evidence="1">
    <location>
        <begin position="39"/>
        <end position="51"/>
    </location>
</feature>
<dbReference type="EMBL" id="AGNL01047184">
    <property type="protein sequence ID" value="EJK47231.1"/>
    <property type="molecule type" value="Genomic_DNA"/>
</dbReference>